<organism evidence="1 2">
    <name type="scientific">Haematococcus lacustris</name>
    <name type="common">Green alga</name>
    <name type="synonym">Haematococcus pluvialis</name>
    <dbReference type="NCBI Taxonomy" id="44745"/>
    <lineage>
        <taxon>Eukaryota</taxon>
        <taxon>Viridiplantae</taxon>
        <taxon>Chlorophyta</taxon>
        <taxon>core chlorophytes</taxon>
        <taxon>Chlorophyceae</taxon>
        <taxon>CS clade</taxon>
        <taxon>Chlamydomonadales</taxon>
        <taxon>Haematococcaceae</taxon>
        <taxon>Haematococcus</taxon>
    </lineage>
</organism>
<dbReference type="Proteomes" id="UP000485058">
    <property type="component" value="Unassembled WGS sequence"/>
</dbReference>
<evidence type="ECO:0000313" key="2">
    <source>
        <dbReference type="Proteomes" id="UP000485058"/>
    </source>
</evidence>
<gene>
    <name evidence="1" type="ORF">HaLaN_17031</name>
</gene>
<proteinExistence type="predicted"/>
<dbReference type="AlphaFoldDB" id="A0A699ZBD6"/>
<evidence type="ECO:0000313" key="1">
    <source>
        <dbReference type="EMBL" id="GFH19987.1"/>
    </source>
</evidence>
<comment type="caution">
    <text evidence="1">The sequence shown here is derived from an EMBL/GenBank/DDBJ whole genome shotgun (WGS) entry which is preliminary data.</text>
</comment>
<name>A0A699ZBD6_HAELA</name>
<protein>
    <submittedName>
        <fullName evidence="1">Uncharacterized protein</fullName>
    </submittedName>
</protein>
<reference evidence="1 2" key="1">
    <citation type="submission" date="2020-02" db="EMBL/GenBank/DDBJ databases">
        <title>Draft genome sequence of Haematococcus lacustris strain NIES-144.</title>
        <authorList>
            <person name="Morimoto D."/>
            <person name="Nakagawa S."/>
            <person name="Yoshida T."/>
            <person name="Sawayama S."/>
        </authorList>
    </citation>
    <scope>NUCLEOTIDE SEQUENCE [LARGE SCALE GENOMIC DNA]</scope>
    <source>
        <strain evidence="1 2">NIES-144</strain>
    </source>
</reference>
<sequence>MHAGLSCLSSLLAGWPQLLHPLLLKVWHQLGTGQWHNHSVASDLARRVLRPADLDEVQAVVALLDARSTLRDIAALAATGPESKERFDGRKLWPAYARWLREAGPAAPTVARLVTGSTDGEDTLSEMYGGKAELPGVPQQVYEQAMAFRVARAQKLGQQ</sequence>
<keyword evidence="2" id="KW-1185">Reference proteome</keyword>
<accession>A0A699ZBD6</accession>
<dbReference type="EMBL" id="BLLF01001553">
    <property type="protein sequence ID" value="GFH19987.1"/>
    <property type="molecule type" value="Genomic_DNA"/>
</dbReference>